<feature type="domain" description="GST C-terminal" evidence="2">
    <location>
        <begin position="104"/>
        <end position="243"/>
    </location>
</feature>
<dbReference type="PROSITE" id="PS50404">
    <property type="entry name" value="GST_NTER"/>
    <property type="match status" value="1"/>
</dbReference>
<dbReference type="InterPro" id="IPR036249">
    <property type="entry name" value="Thioredoxin-like_sf"/>
</dbReference>
<reference evidence="3" key="1">
    <citation type="submission" date="2023-04" db="EMBL/GenBank/DDBJ databases">
        <title>Black Yeasts Isolated from many extreme environments.</title>
        <authorList>
            <person name="Coleine C."/>
            <person name="Stajich J.E."/>
            <person name="Selbmann L."/>
        </authorList>
    </citation>
    <scope>NUCLEOTIDE SEQUENCE</scope>
    <source>
        <strain evidence="3">CCFEE 5312</strain>
    </source>
</reference>
<evidence type="ECO:0000259" key="1">
    <source>
        <dbReference type="PROSITE" id="PS50404"/>
    </source>
</evidence>
<dbReference type="GO" id="GO:0006749">
    <property type="term" value="P:glutathione metabolic process"/>
    <property type="evidence" value="ECO:0007669"/>
    <property type="project" value="TreeGrafter"/>
</dbReference>
<evidence type="ECO:0000259" key="2">
    <source>
        <dbReference type="PROSITE" id="PS50405"/>
    </source>
</evidence>
<dbReference type="InterPro" id="IPR004046">
    <property type="entry name" value="GST_C"/>
</dbReference>
<dbReference type="AlphaFoldDB" id="A0AAJ0DDA4"/>
<dbReference type="Proteomes" id="UP001271007">
    <property type="component" value="Unassembled WGS sequence"/>
</dbReference>
<dbReference type="PANTHER" id="PTHR11571">
    <property type="entry name" value="GLUTATHIONE S-TRANSFERASE"/>
    <property type="match status" value="1"/>
</dbReference>
<evidence type="ECO:0000313" key="3">
    <source>
        <dbReference type="EMBL" id="KAK3047871.1"/>
    </source>
</evidence>
<dbReference type="InterPro" id="IPR050213">
    <property type="entry name" value="GST_superfamily"/>
</dbReference>
<comment type="caution">
    <text evidence="3">The sequence shown here is derived from an EMBL/GenBank/DDBJ whole genome shotgun (WGS) entry which is preliminary data.</text>
</comment>
<proteinExistence type="predicted"/>
<dbReference type="CDD" id="cd03192">
    <property type="entry name" value="GST_C_Sigma_like"/>
    <property type="match status" value="1"/>
</dbReference>
<sequence>MSQPRYELYYHPGIPGRLEHVRLLLEASGTPYTEIARDQKDGYSTVQKICMGKAPESVDGNPPMFAPPALRVTNGGSGNGKSLMISQTPNILAYLGEKTGMDGGEEMKWWVQQVALTALDLNNEVHNSHHPVSIGAFYEQQREEALRNAKDVREMRFPKYFGYFERMLEWNKEARQGKYLVGKGLTYADTTVWQVLDGCFFAFPREMEVRRKEFPGMLGEFYEGVKSAKGLKEYLASERRLPYSMGIFRHYPELDRQ</sequence>
<dbReference type="InterPro" id="IPR004045">
    <property type="entry name" value="Glutathione_S-Trfase_N"/>
</dbReference>
<keyword evidence="4" id="KW-1185">Reference proteome</keyword>
<dbReference type="PANTHER" id="PTHR11571:SF263">
    <property type="entry name" value="GLUTATHIONE S-TRANSFERASE"/>
    <property type="match status" value="1"/>
</dbReference>
<dbReference type="Gene3D" id="1.20.1050.10">
    <property type="match status" value="1"/>
</dbReference>
<feature type="domain" description="GST N-terminal" evidence="1">
    <location>
        <begin position="4"/>
        <end position="103"/>
    </location>
</feature>
<evidence type="ECO:0000313" key="4">
    <source>
        <dbReference type="Proteomes" id="UP001271007"/>
    </source>
</evidence>
<organism evidence="3 4">
    <name type="scientific">Extremus antarcticus</name>
    <dbReference type="NCBI Taxonomy" id="702011"/>
    <lineage>
        <taxon>Eukaryota</taxon>
        <taxon>Fungi</taxon>
        <taxon>Dikarya</taxon>
        <taxon>Ascomycota</taxon>
        <taxon>Pezizomycotina</taxon>
        <taxon>Dothideomycetes</taxon>
        <taxon>Dothideomycetidae</taxon>
        <taxon>Mycosphaerellales</taxon>
        <taxon>Extremaceae</taxon>
        <taxon>Extremus</taxon>
    </lineage>
</organism>
<accession>A0AAJ0DDA4</accession>
<name>A0AAJ0DDA4_9PEZI</name>
<dbReference type="Pfam" id="PF14497">
    <property type="entry name" value="GST_C_3"/>
    <property type="match status" value="1"/>
</dbReference>
<gene>
    <name evidence="3" type="ORF">LTR09_010696</name>
</gene>
<dbReference type="Gene3D" id="3.40.30.10">
    <property type="entry name" value="Glutaredoxin"/>
    <property type="match status" value="1"/>
</dbReference>
<dbReference type="PROSITE" id="PS50405">
    <property type="entry name" value="GST_CTER"/>
    <property type="match status" value="1"/>
</dbReference>
<dbReference type="SUPFAM" id="SSF47616">
    <property type="entry name" value="GST C-terminal domain-like"/>
    <property type="match status" value="1"/>
</dbReference>
<dbReference type="SUPFAM" id="SSF52833">
    <property type="entry name" value="Thioredoxin-like"/>
    <property type="match status" value="1"/>
</dbReference>
<dbReference type="GO" id="GO:0004364">
    <property type="term" value="F:glutathione transferase activity"/>
    <property type="evidence" value="ECO:0007669"/>
    <property type="project" value="TreeGrafter"/>
</dbReference>
<evidence type="ECO:0008006" key="5">
    <source>
        <dbReference type="Google" id="ProtNLM"/>
    </source>
</evidence>
<dbReference type="InterPro" id="IPR010987">
    <property type="entry name" value="Glutathione-S-Trfase_C-like"/>
</dbReference>
<dbReference type="InterPro" id="IPR036282">
    <property type="entry name" value="Glutathione-S-Trfase_C_sf"/>
</dbReference>
<protein>
    <recommendedName>
        <fullName evidence="5">Glutathione S-transferase</fullName>
    </recommendedName>
</protein>
<dbReference type="EMBL" id="JAWDJX010000055">
    <property type="protein sequence ID" value="KAK3047871.1"/>
    <property type="molecule type" value="Genomic_DNA"/>
</dbReference>